<proteinExistence type="predicted"/>
<accession>W2CD25</accession>
<evidence type="ECO:0000313" key="2">
    <source>
        <dbReference type="Proteomes" id="UP000018872"/>
    </source>
</evidence>
<name>W2CD25_9BACT</name>
<comment type="caution">
    <text evidence="1">The sequence shown here is derived from an EMBL/GenBank/DDBJ whole genome shotgun (WGS) entry which is preliminary data.</text>
</comment>
<sequence length="41" mass="4821">MGVEVNVVRDNQRWMGLEVNEKRYICGVNEEVNTKTINILR</sequence>
<organism evidence="1 2">
    <name type="scientific">Tannerella sp. oral taxon BU063 isolate Cell 5</name>
    <dbReference type="NCBI Taxonomy" id="1410950"/>
    <lineage>
        <taxon>Bacteria</taxon>
        <taxon>Pseudomonadati</taxon>
        <taxon>Bacteroidota</taxon>
        <taxon>Bacteroidia</taxon>
        <taxon>Bacteroidales</taxon>
        <taxon>Tannerellaceae</taxon>
        <taxon>Tannerella</taxon>
    </lineage>
</organism>
<dbReference type="Proteomes" id="UP000018872">
    <property type="component" value="Unassembled WGS sequence"/>
</dbReference>
<protein>
    <submittedName>
        <fullName evidence="1">Uncharacterized protein</fullName>
    </submittedName>
</protein>
<evidence type="ECO:0000313" key="1">
    <source>
        <dbReference type="EMBL" id="ETK04406.1"/>
    </source>
</evidence>
<dbReference type="AlphaFoldDB" id="W2CD25"/>
<dbReference type="EMBL" id="AYYC01000663">
    <property type="protein sequence ID" value="ETK04406.1"/>
    <property type="molecule type" value="Genomic_DNA"/>
</dbReference>
<gene>
    <name evidence="1" type="ORF">T229_09335</name>
</gene>
<reference evidence="1 2" key="1">
    <citation type="submission" date="2013-11" db="EMBL/GenBank/DDBJ databases">
        <title>Single cell genomics of uncultured Tannerella BU063 (oral taxon 286).</title>
        <authorList>
            <person name="Beall C.J."/>
            <person name="Campbell A.G."/>
            <person name="Griffen A.L."/>
            <person name="Podar M."/>
            <person name="Leys E.J."/>
        </authorList>
    </citation>
    <scope>NUCLEOTIDE SEQUENCE [LARGE SCALE GENOMIC DNA]</scope>
    <source>
        <strain evidence="1">Cell 5</strain>
    </source>
</reference>